<keyword evidence="1" id="KW-0489">Methyltransferase</keyword>
<reference evidence="3 4" key="1">
    <citation type="submission" date="2014-03" db="EMBL/GenBank/DDBJ databases">
        <title>The genomes of two eusocial bee gut symbionts.</title>
        <authorList>
            <person name="Kwong W.K."/>
            <person name="Engel P."/>
            <person name="Koch H."/>
            <person name="Moran N.A."/>
        </authorList>
    </citation>
    <scope>NUCLEOTIDE SEQUENCE [LARGE SCALE GENOMIC DNA]</scope>
    <source>
        <strain evidence="4">wkB29</strain>
    </source>
</reference>
<dbReference type="InterPro" id="IPR038375">
    <property type="entry name" value="NDUFAF7_sf"/>
</dbReference>
<dbReference type="InterPro" id="IPR029063">
    <property type="entry name" value="SAM-dependent_MTases_sf"/>
</dbReference>
<dbReference type="EMBL" id="JFZV01000001">
    <property type="protein sequence ID" value="KDN15715.1"/>
    <property type="molecule type" value="Genomic_DNA"/>
</dbReference>
<dbReference type="PANTHER" id="PTHR12049:SF7">
    <property type="entry name" value="PROTEIN ARGININE METHYLTRANSFERASE NDUFAF7, MITOCHONDRIAL"/>
    <property type="match status" value="1"/>
</dbReference>
<keyword evidence="4" id="KW-1185">Reference proteome</keyword>
<proteinExistence type="predicted"/>
<evidence type="ECO:0000313" key="3">
    <source>
        <dbReference type="EMBL" id="KDN15715.1"/>
    </source>
</evidence>
<accession>A0A066TLL5</accession>
<dbReference type="Gene3D" id="3.40.50.12710">
    <property type="match status" value="1"/>
</dbReference>
<organism evidence="3 4">
    <name type="scientific">Snodgrassella communis</name>
    <dbReference type="NCBI Taxonomy" id="2946699"/>
    <lineage>
        <taxon>Bacteria</taxon>
        <taxon>Pseudomonadati</taxon>
        <taxon>Pseudomonadota</taxon>
        <taxon>Betaproteobacteria</taxon>
        <taxon>Neisseriales</taxon>
        <taxon>Neisseriaceae</taxon>
        <taxon>Snodgrassella</taxon>
    </lineage>
</organism>
<gene>
    <name evidence="3" type="ORF">SALWKB29_0134</name>
</gene>
<evidence type="ECO:0000256" key="2">
    <source>
        <dbReference type="ARBA" id="ARBA00022679"/>
    </source>
</evidence>
<dbReference type="Pfam" id="PF02636">
    <property type="entry name" value="Methyltransf_28"/>
    <property type="match status" value="1"/>
</dbReference>
<dbReference type="PANTHER" id="PTHR12049">
    <property type="entry name" value="PROTEIN ARGININE METHYLTRANSFERASE NDUFAF7, MITOCHONDRIAL"/>
    <property type="match status" value="1"/>
</dbReference>
<evidence type="ECO:0000313" key="4">
    <source>
        <dbReference type="Proteomes" id="UP000027170"/>
    </source>
</evidence>
<keyword evidence="2" id="KW-0808">Transferase</keyword>
<dbReference type="InterPro" id="IPR003788">
    <property type="entry name" value="NDUFAF7"/>
</dbReference>
<dbReference type="GO" id="GO:0032259">
    <property type="term" value="P:methylation"/>
    <property type="evidence" value="ECO:0007669"/>
    <property type="project" value="UniProtKB-KW"/>
</dbReference>
<dbReference type="Proteomes" id="UP000027170">
    <property type="component" value="Unassembled WGS sequence"/>
</dbReference>
<dbReference type="RefSeq" id="WP_037404981.1">
    <property type="nucleotide sequence ID" value="NZ_JFZV01000001.1"/>
</dbReference>
<protein>
    <submittedName>
        <fullName evidence="3">Uncharacterized protein</fullName>
    </submittedName>
</protein>
<dbReference type="GO" id="GO:0035243">
    <property type="term" value="F:protein-arginine omega-N symmetric methyltransferase activity"/>
    <property type="evidence" value="ECO:0007669"/>
    <property type="project" value="TreeGrafter"/>
</dbReference>
<dbReference type="AlphaFoldDB" id="A0A066TLL5"/>
<name>A0A066TLL5_9NEIS</name>
<dbReference type="eggNOG" id="COG1565">
    <property type="taxonomic scope" value="Bacteria"/>
</dbReference>
<sequence>MDHLPSPEKAALASSQTLTALIQQKIQQQNNWLSFTDYMQMALYTPEYGYYTGGAQKFGRDGDFITAPVLTPLFGQTLAQQLNALLPQTAGNIYEFGAGTGQLAASILPALHHSQLQHYYIIELSAELAQRQREYIHTHAPAQVDKVTHLTQLPAQFDGILLGNEVLDAIPVPVYQRHRNQIAEMGVSWLDGQLNWQPRPLNNPAAQQQVLETFPVTAEPYQSELHPQQYAFIATLAQKLQRGAMIWIDYGFDAAQYYHPQRRQGTLIGHYRHHTIHNPFYYPGLTDLTAHINFTRIADAAIDNHLDLIGYTNQATFLLNLGITELLAQTGKPEDTAYIQAASACHTLLNAHEMGELFKVIAFGKNIDIDWQGFIHGDLCHKL</sequence>
<dbReference type="SUPFAM" id="SSF53335">
    <property type="entry name" value="S-adenosyl-L-methionine-dependent methyltransferases"/>
    <property type="match status" value="1"/>
</dbReference>
<evidence type="ECO:0000256" key="1">
    <source>
        <dbReference type="ARBA" id="ARBA00022603"/>
    </source>
</evidence>
<comment type="caution">
    <text evidence="3">The sequence shown here is derived from an EMBL/GenBank/DDBJ whole genome shotgun (WGS) entry which is preliminary data.</text>
</comment>
<dbReference type="OrthoDB" id="9794208at2"/>